<dbReference type="InterPro" id="IPR005229">
    <property type="entry name" value="YicC/YloC-like"/>
</dbReference>
<dbReference type="EMBL" id="PZZP01000001">
    <property type="protein sequence ID" value="PTM59143.1"/>
    <property type="molecule type" value="Genomic_DNA"/>
</dbReference>
<gene>
    <name evidence="9" type="ORF">C8J48_1745</name>
</gene>
<evidence type="ECO:0000313" key="10">
    <source>
        <dbReference type="Proteomes" id="UP000241639"/>
    </source>
</evidence>
<protein>
    <submittedName>
        <fullName evidence="9">Uncharacterized protein (TIGR00255 family)</fullName>
    </submittedName>
</protein>
<proteinExistence type="inferred from homology"/>
<keyword evidence="6" id="KW-0175">Coiled coil</keyword>
<dbReference type="Pfam" id="PF03755">
    <property type="entry name" value="YicC-like_N"/>
    <property type="match status" value="1"/>
</dbReference>
<sequence>MKPTIQSMTGYGQGDCEVTGVQFHTEIRSVNHRFLEMTIRMPAGWGVMEEEVKSVLRRHLKRGKVNVVLTVEGEPASRRELDVDWELADHLMQAARLLQERYGFTHSITLADLLHHPHVLQMAEARVQPEEFRQPLLEMVESAVQSLLTMRKKEGESLADDLLIRLENLEQLTQAMKERVPYVVTHYRERLQERLSEFLDTAVLDQDRILAEAAVFAERADIAEELTRLNSHLSQFRESIHRRDAVGRRLDFLIQEMNREVNTIGSKAHDAQIGSLVVECKSELEKMREQVQNIE</sequence>
<keyword evidence="10" id="KW-1185">Reference proteome</keyword>
<evidence type="ECO:0000313" key="9">
    <source>
        <dbReference type="EMBL" id="PTM59143.1"/>
    </source>
</evidence>
<dbReference type="NCBIfam" id="TIGR00255">
    <property type="entry name" value="YicC/YloC family endoribonuclease"/>
    <property type="match status" value="1"/>
</dbReference>
<dbReference type="GO" id="GO:0004521">
    <property type="term" value="F:RNA endonuclease activity"/>
    <property type="evidence" value="ECO:0007669"/>
    <property type="project" value="InterPro"/>
</dbReference>
<feature type="domain" description="Endoribonuclease YicC-like N-terminal" evidence="7">
    <location>
        <begin position="5"/>
        <end position="159"/>
    </location>
</feature>
<evidence type="ECO:0000256" key="4">
    <source>
        <dbReference type="ARBA" id="ARBA00022801"/>
    </source>
</evidence>
<evidence type="ECO:0000256" key="3">
    <source>
        <dbReference type="ARBA" id="ARBA00022759"/>
    </source>
</evidence>
<comment type="similarity">
    <text evidence="5">Belongs to the YicC/YloC family.</text>
</comment>
<evidence type="ECO:0000256" key="5">
    <source>
        <dbReference type="ARBA" id="ARBA00035648"/>
    </source>
</evidence>
<dbReference type="Proteomes" id="UP000241639">
    <property type="component" value="Unassembled WGS sequence"/>
</dbReference>
<name>A0A2T4ZB67_9BACL</name>
<dbReference type="PANTHER" id="PTHR30636:SF3">
    <property type="entry name" value="UPF0701 PROTEIN YICC"/>
    <property type="match status" value="1"/>
</dbReference>
<dbReference type="AlphaFoldDB" id="A0A2T4ZB67"/>
<dbReference type="InterPro" id="IPR013551">
    <property type="entry name" value="YicC-like_C"/>
</dbReference>
<dbReference type="PANTHER" id="PTHR30636">
    <property type="entry name" value="UPF0701 PROTEIN YICC"/>
    <property type="match status" value="1"/>
</dbReference>
<organism evidence="9 10">
    <name type="scientific">Desmospora activa DSM 45169</name>
    <dbReference type="NCBI Taxonomy" id="1121389"/>
    <lineage>
        <taxon>Bacteria</taxon>
        <taxon>Bacillati</taxon>
        <taxon>Bacillota</taxon>
        <taxon>Bacilli</taxon>
        <taxon>Bacillales</taxon>
        <taxon>Thermoactinomycetaceae</taxon>
        <taxon>Desmospora</taxon>
    </lineage>
</organism>
<evidence type="ECO:0000256" key="1">
    <source>
        <dbReference type="ARBA" id="ARBA00001968"/>
    </source>
</evidence>
<evidence type="ECO:0000259" key="7">
    <source>
        <dbReference type="Pfam" id="PF03755"/>
    </source>
</evidence>
<keyword evidence="3" id="KW-0255">Endonuclease</keyword>
<feature type="domain" description="Endoribonuclease YicC-like C-terminal" evidence="8">
    <location>
        <begin position="177"/>
        <end position="295"/>
    </location>
</feature>
<keyword evidence="2" id="KW-0540">Nuclease</keyword>
<keyword evidence="4" id="KW-0378">Hydrolase</keyword>
<dbReference type="GO" id="GO:0016787">
    <property type="term" value="F:hydrolase activity"/>
    <property type="evidence" value="ECO:0007669"/>
    <property type="project" value="UniProtKB-KW"/>
</dbReference>
<dbReference type="InterPro" id="IPR013527">
    <property type="entry name" value="YicC-like_N"/>
</dbReference>
<evidence type="ECO:0000256" key="2">
    <source>
        <dbReference type="ARBA" id="ARBA00022722"/>
    </source>
</evidence>
<dbReference type="Pfam" id="PF08340">
    <property type="entry name" value="YicC-like_C"/>
    <property type="match status" value="1"/>
</dbReference>
<feature type="coiled-coil region" evidence="6">
    <location>
        <begin position="152"/>
        <end position="179"/>
    </location>
</feature>
<reference evidence="9 10" key="1">
    <citation type="submission" date="2018-04" db="EMBL/GenBank/DDBJ databases">
        <title>Genomic Encyclopedia of Archaeal and Bacterial Type Strains, Phase II (KMG-II): from individual species to whole genera.</title>
        <authorList>
            <person name="Goeker M."/>
        </authorList>
    </citation>
    <scope>NUCLEOTIDE SEQUENCE [LARGE SCALE GENOMIC DNA]</scope>
    <source>
        <strain evidence="9 10">DSM 45169</strain>
    </source>
</reference>
<comment type="caution">
    <text evidence="9">The sequence shown here is derived from an EMBL/GenBank/DDBJ whole genome shotgun (WGS) entry which is preliminary data.</text>
</comment>
<comment type="cofactor">
    <cofactor evidence="1">
        <name>a divalent metal cation</name>
        <dbReference type="ChEBI" id="CHEBI:60240"/>
    </cofactor>
</comment>
<dbReference type="RefSeq" id="WP_170105299.1">
    <property type="nucleotide sequence ID" value="NZ_PZZP01000001.1"/>
</dbReference>
<evidence type="ECO:0000256" key="6">
    <source>
        <dbReference type="SAM" id="Coils"/>
    </source>
</evidence>
<accession>A0A2T4ZB67</accession>
<evidence type="ECO:0000259" key="8">
    <source>
        <dbReference type="Pfam" id="PF08340"/>
    </source>
</evidence>